<evidence type="ECO:0000256" key="6">
    <source>
        <dbReference type="ARBA" id="ARBA00023180"/>
    </source>
</evidence>
<evidence type="ECO:0000256" key="1">
    <source>
        <dbReference type="ARBA" id="ARBA00004167"/>
    </source>
</evidence>
<keyword evidence="3" id="KW-0732">Signal</keyword>
<evidence type="ECO:0000256" key="2">
    <source>
        <dbReference type="ARBA" id="ARBA00022692"/>
    </source>
</evidence>
<dbReference type="PANTHER" id="PTHR24269:SF16">
    <property type="entry name" value="PROTEIN SLG1"/>
    <property type="match status" value="1"/>
</dbReference>
<dbReference type="PROSITE" id="PS51212">
    <property type="entry name" value="WSC"/>
    <property type="match status" value="6"/>
</dbReference>
<keyword evidence="9" id="KW-1185">Reference proteome</keyword>
<reference evidence="8" key="1">
    <citation type="submission" date="2023-02" db="EMBL/GenBank/DDBJ databases">
        <title>Identification and recombinant expression of a fungal hydrolase from Papiliotrema laurentii that hydrolyzes apple cutin and clears colloidal polyester polyurethane.</title>
        <authorList>
            <consortium name="DOE Joint Genome Institute"/>
            <person name="Roman V.A."/>
            <person name="Bojanowski C."/>
            <person name="Crable B.R."/>
            <person name="Wagner D.N."/>
            <person name="Hung C.S."/>
            <person name="Nadeau L.J."/>
            <person name="Schratz L."/>
            <person name="Haridas S."/>
            <person name="Pangilinan J."/>
            <person name="Lipzen A."/>
            <person name="Na H."/>
            <person name="Yan M."/>
            <person name="Ng V."/>
            <person name="Grigoriev I.V."/>
            <person name="Spatafora J.W."/>
            <person name="Barlow D."/>
            <person name="Biffinger J."/>
            <person name="Kelley-Loughnane N."/>
            <person name="Varaljay V.A."/>
            <person name="Crookes-Goodson W.J."/>
        </authorList>
    </citation>
    <scope>NUCLEOTIDE SEQUENCE</scope>
    <source>
        <strain evidence="8">5307AH</strain>
    </source>
</reference>
<dbReference type="AlphaFoldDB" id="A0AAD9FMS4"/>
<protein>
    <submittedName>
        <fullName evidence="8">WSC domain-containing protein</fullName>
    </submittedName>
</protein>
<keyword evidence="4" id="KW-1133">Transmembrane helix</keyword>
<comment type="caution">
    <text evidence="8">The sequence shown here is derived from an EMBL/GenBank/DDBJ whole genome shotgun (WGS) entry which is preliminary data.</text>
</comment>
<dbReference type="GO" id="GO:0005886">
    <property type="term" value="C:plasma membrane"/>
    <property type="evidence" value="ECO:0007669"/>
    <property type="project" value="TreeGrafter"/>
</dbReference>
<evidence type="ECO:0000313" key="9">
    <source>
        <dbReference type="Proteomes" id="UP001182556"/>
    </source>
</evidence>
<evidence type="ECO:0000256" key="4">
    <source>
        <dbReference type="ARBA" id="ARBA00022989"/>
    </source>
</evidence>
<evidence type="ECO:0000259" key="7">
    <source>
        <dbReference type="PROSITE" id="PS51212"/>
    </source>
</evidence>
<keyword evidence="6" id="KW-0325">Glycoprotein</keyword>
<feature type="domain" description="WSC" evidence="7">
    <location>
        <begin position="1"/>
        <end position="68"/>
    </location>
</feature>
<feature type="domain" description="WSC" evidence="7">
    <location>
        <begin position="90"/>
        <end position="184"/>
    </location>
</feature>
<feature type="domain" description="WSC" evidence="7">
    <location>
        <begin position="567"/>
        <end position="660"/>
    </location>
</feature>
<sequence>MSYGKCIKFCNDAGFGLAGVEYSTECYCGNILQNGASLNRPSSNCNMQCGGSDGICGGPSALTLFVSNAIVATLSDDLTSTPVQLNNGWQVAQAPCVQEGTSGRALTGASFADDNMTPSLCTDYCLSNNFKLAGVEYGRECYCGNELTNGASYDRVSLTCTMGCSGNPLVMCGGSNGLQLYYNPTINTAQAAASASAASAAQASASAAAASLQAKLPAGWKAASTPCIQEVAGRALPAASISGNDMTVEKCVSYCSNSGYSLAGLEYGGECYCHNALQNGASLDKISTACTMTCNGDNSQTCGGPDAIQLYTGVPTPTATPVTPTGPQLATNLPAGWSAASTNCIQEVVGRALPDYTEASNDMTINKCINICGGKGFKLAGVEYGGECWCSNALANGATLDLVSGQCVMPCTGDANVLCGGPNAIQLYSNPNATPTATSSAAASSSAAPAGPTPASNLPAGWSAASTPCLQEVDGRALAGFSTSQPDMTIPKCLALCQDKGFQYAGVEYGSECFCGAGFSNGASLDKASQQCTMGCSGDSTSLCGGPNAIQLYENPSLAPAATSLGGFGAKGCVQEVAGRALNGTSTSATDMTVDKCVSFCKDAGFTMAGVEYGDECYCGNALANGAAISSISYECKMPCAGNSLQICGGPNAINLYATALAVGV</sequence>
<dbReference type="Proteomes" id="UP001182556">
    <property type="component" value="Unassembled WGS sequence"/>
</dbReference>
<dbReference type="EMBL" id="JAODAN010000008">
    <property type="protein sequence ID" value="KAK1922364.1"/>
    <property type="molecule type" value="Genomic_DNA"/>
</dbReference>
<keyword evidence="2" id="KW-0812">Transmembrane</keyword>
<comment type="subcellular location">
    <subcellularLocation>
        <location evidence="1">Membrane</location>
        <topology evidence="1">Single-pass membrane protein</topology>
    </subcellularLocation>
</comment>
<proteinExistence type="predicted"/>
<name>A0AAD9FMS4_PAPLA</name>
<gene>
    <name evidence="8" type="ORF">DB88DRAFT_494782</name>
</gene>
<feature type="domain" description="WSC" evidence="7">
    <location>
        <begin position="221"/>
        <end position="314"/>
    </location>
</feature>
<dbReference type="PANTHER" id="PTHR24269">
    <property type="entry name" value="KREMEN PROTEIN"/>
    <property type="match status" value="1"/>
</dbReference>
<evidence type="ECO:0000256" key="3">
    <source>
        <dbReference type="ARBA" id="ARBA00022729"/>
    </source>
</evidence>
<feature type="domain" description="WSC" evidence="7">
    <location>
        <begin position="463"/>
        <end position="556"/>
    </location>
</feature>
<feature type="domain" description="WSC" evidence="7">
    <location>
        <begin position="338"/>
        <end position="431"/>
    </location>
</feature>
<dbReference type="Pfam" id="PF01822">
    <property type="entry name" value="WSC"/>
    <property type="match status" value="6"/>
</dbReference>
<evidence type="ECO:0000313" key="8">
    <source>
        <dbReference type="EMBL" id="KAK1922364.1"/>
    </source>
</evidence>
<dbReference type="InterPro" id="IPR002889">
    <property type="entry name" value="WSC_carb-bd"/>
</dbReference>
<dbReference type="SMART" id="SM00321">
    <property type="entry name" value="WSC"/>
    <property type="match status" value="6"/>
</dbReference>
<organism evidence="8 9">
    <name type="scientific">Papiliotrema laurentii</name>
    <name type="common">Cryptococcus laurentii</name>
    <dbReference type="NCBI Taxonomy" id="5418"/>
    <lineage>
        <taxon>Eukaryota</taxon>
        <taxon>Fungi</taxon>
        <taxon>Dikarya</taxon>
        <taxon>Basidiomycota</taxon>
        <taxon>Agaricomycotina</taxon>
        <taxon>Tremellomycetes</taxon>
        <taxon>Tremellales</taxon>
        <taxon>Rhynchogastremaceae</taxon>
        <taxon>Papiliotrema</taxon>
    </lineage>
</organism>
<dbReference type="InterPro" id="IPR051836">
    <property type="entry name" value="Kremen_rcpt"/>
</dbReference>
<accession>A0AAD9FMS4</accession>
<keyword evidence="5" id="KW-0472">Membrane</keyword>
<evidence type="ECO:0000256" key="5">
    <source>
        <dbReference type="ARBA" id="ARBA00023136"/>
    </source>
</evidence>